<reference evidence="2" key="1">
    <citation type="journal article" date="2014" name="Front. Microbiol.">
        <title>High frequency of phylogenetically diverse reductive dehalogenase-homologous genes in deep subseafloor sedimentary metagenomes.</title>
        <authorList>
            <person name="Kawai M."/>
            <person name="Futagami T."/>
            <person name="Toyoda A."/>
            <person name="Takaki Y."/>
            <person name="Nishi S."/>
            <person name="Hori S."/>
            <person name="Arai W."/>
            <person name="Tsubouchi T."/>
            <person name="Morono Y."/>
            <person name="Uchiyama I."/>
            <person name="Ito T."/>
            <person name="Fujiyama A."/>
            <person name="Inagaki F."/>
            <person name="Takami H."/>
        </authorList>
    </citation>
    <scope>NUCLEOTIDE SEQUENCE</scope>
    <source>
        <strain evidence="2">Expedition CK06-06</strain>
    </source>
</reference>
<dbReference type="EMBL" id="BARS01023593">
    <property type="protein sequence ID" value="GAG12894.1"/>
    <property type="molecule type" value="Genomic_DNA"/>
</dbReference>
<comment type="caution">
    <text evidence="2">The sequence shown here is derived from an EMBL/GenBank/DDBJ whole genome shotgun (WGS) entry which is preliminary data.</text>
</comment>
<accession>X0V422</accession>
<organism evidence="2">
    <name type="scientific">marine sediment metagenome</name>
    <dbReference type="NCBI Taxonomy" id="412755"/>
    <lineage>
        <taxon>unclassified sequences</taxon>
        <taxon>metagenomes</taxon>
        <taxon>ecological metagenomes</taxon>
    </lineage>
</organism>
<dbReference type="AlphaFoldDB" id="X0V422"/>
<keyword evidence="1" id="KW-1133">Transmembrane helix</keyword>
<name>X0V422_9ZZZZ</name>
<keyword evidence="1" id="KW-0812">Transmembrane</keyword>
<evidence type="ECO:0000256" key="1">
    <source>
        <dbReference type="SAM" id="Phobius"/>
    </source>
</evidence>
<evidence type="ECO:0000313" key="2">
    <source>
        <dbReference type="EMBL" id="GAG12894.1"/>
    </source>
</evidence>
<feature type="non-terminal residue" evidence="2">
    <location>
        <position position="1"/>
    </location>
</feature>
<feature type="transmembrane region" description="Helical" evidence="1">
    <location>
        <begin position="30"/>
        <end position="55"/>
    </location>
</feature>
<sequence>KETEDCIQDIEDKSSKLKKLPFTEIQMAGYLVWIITWSLILILIAILIIVIWFLYKKFNILTFVKRKQPESPVKTESTREKEFIEDKLKRIRENLG</sequence>
<protein>
    <submittedName>
        <fullName evidence="2">Uncharacterized protein</fullName>
    </submittedName>
</protein>
<keyword evidence="1" id="KW-0472">Membrane</keyword>
<proteinExistence type="predicted"/>
<gene>
    <name evidence="2" type="ORF">S01H1_37548</name>
</gene>